<dbReference type="CDD" id="cd11069">
    <property type="entry name" value="CYP_FUM15-like"/>
    <property type="match status" value="1"/>
</dbReference>
<dbReference type="GO" id="GO:0016020">
    <property type="term" value="C:membrane"/>
    <property type="evidence" value="ECO:0007669"/>
    <property type="project" value="UniProtKB-SubCell"/>
</dbReference>
<evidence type="ECO:0000256" key="2">
    <source>
        <dbReference type="ARBA" id="ARBA00004370"/>
    </source>
</evidence>
<evidence type="ECO:0000313" key="14">
    <source>
        <dbReference type="EMBL" id="KAF7369611.1"/>
    </source>
</evidence>
<reference evidence="14" key="1">
    <citation type="submission" date="2020-05" db="EMBL/GenBank/DDBJ databases">
        <title>Mycena genomes resolve the evolution of fungal bioluminescence.</title>
        <authorList>
            <person name="Tsai I.J."/>
        </authorList>
    </citation>
    <scope>NUCLEOTIDE SEQUENCE</scope>
    <source>
        <strain evidence="14">CCC161011</strain>
    </source>
</reference>
<dbReference type="InterPro" id="IPR002403">
    <property type="entry name" value="Cyt_P450_E_grp-IV"/>
</dbReference>
<dbReference type="Gene3D" id="1.10.630.10">
    <property type="entry name" value="Cytochrome P450"/>
    <property type="match status" value="1"/>
</dbReference>
<dbReference type="PANTHER" id="PTHR24305">
    <property type="entry name" value="CYTOCHROME P450"/>
    <property type="match status" value="1"/>
</dbReference>
<proteinExistence type="inferred from homology"/>
<gene>
    <name evidence="14" type="ORF">MVEN_00291900</name>
</gene>
<comment type="caution">
    <text evidence="14">The sequence shown here is derived from an EMBL/GenBank/DDBJ whole genome shotgun (WGS) entry which is preliminary data.</text>
</comment>
<dbReference type="GO" id="GO:0004497">
    <property type="term" value="F:monooxygenase activity"/>
    <property type="evidence" value="ECO:0007669"/>
    <property type="project" value="UniProtKB-KW"/>
</dbReference>
<keyword evidence="5 13" id="KW-0349">Heme</keyword>
<evidence type="ECO:0000256" key="1">
    <source>
        <dbReference type="ARBA" id="ARBA00001971"/>
    </source>
</evidence>
<dbReference type="EMBL" id="JACAZI010000002">
    <property type="protein sequence ID" value="KAF7369611.1"/>
    <property type="molecule type" value="Genomic_DNA"/>
</dbReference>
<comment type="cofactor">
    <cofactor evidence="1 13">
        <name>heme</name>
        <dbReference type="ChEBI" id="CHEBI:30413"/>
    </cofactor>
</comment>
<dbReference type="InterPro" id="IPR036396">
    <property type="entry name" value="Cyt_P450_sf"/>
</dbReference>
<keyword evidence="9" id="KW-0560">Oxidoreductase</keyword>
<feature type="binding site" description="axial binding residue" evidence="13">
    <location>
        <position position="426"/>
    </location>
    <ligand>
        <name>heme</name>
        <dbReference type="ChEBI" id="CHEBI:30413"/>
    </ligand>
    <ligandPart>
        <name>Fe</name>
        <dbReference type="ChEBI" id="CHEBI:18248"/>
    </ligandPart>
</feature>
<keyword evidence="6" id="KW-0812">Transmembrane</keyword>
<keyword evidence="15" id="KW-1185">Reference proteome</keyword>
<evidence type="ECO:0000256" key="4">
    <source>
        <dbReference type="ARBA" id="ARBA00010617"/>
    </source>
</evidence>
<keyword evidence="12" id="KW-0472">Membrane</keyword>
<evidence type="ECO:0000256" key="8">
    <source>
        <dbReference type="ARBA" id="ARBA00022989"/>
    </source>
</evidence>
<dbReference type="Proteomes" id="UP000620124">
    <property type="component" value="Unassembled WGS sequence"/>
</dbReference>
<evidence type="ECO:0000256" key="9">
    <source>
        <dbReference type="ARBA" id="ARBA00023002"/>
    </source>
</evidence>
<dbReference type="Pfam" id="PF00067">
    <property type="entry name" value="p450"/>
    <property type="match status" value="1"/>
</dbReference>
<dbReference type="GO" id="GO:0020037">
    <property type="term" value="F:heme binding"/>
    <property type="evidence" value="ECO:0007669"/>
    <property type="project" value="InterPro"/>
</dbReference>
<keyword evidence="10 13" id="KW-0408">Iron</keyword>
<keyword evidence="8" id="KW-1133">Transmembrane helix</keyword>
<comment type="pathway">
    <text evidence="3">Secondary metabolite biosynthesis; terpenoid biosynthesis.</text>
</comment>
<evidence type="ECO:0000256" key="10">
    <source>
        <dbReference type="ARBA" id="ARBA00023004"/>
    </source>
</evidence>
<evidence type="ECO:0000256" key="13">
    <source>
        <dbReference type="PIRSR" id="PIRSR602403-1"/>
    </source>
</evidence>
<organism evidence="14 15">
    <name type="scientific">Mycena venus</name>
    <dbReference type="NCBI Taxonomy" id="2733690"/>
    <lineage>
        <taxon>Eukaryota</taxon>
        <taxon>Fungi</taxon>
        <taxon>Dikarya</taxon>
        <taxon>Basidiomycota</taxon>
        <taxon>Agaricomycotina</taxon>
        <taxon>Agaricomycetes</taxon>
        <taxon>Agaricomycetidae</taxon>
        <taxon>Agaricales</taxon>
        <taxon>Marasmiineae</taxon>
        <taxon>Mycenaceae</taxon>
        <taxon>Mycena</taxon>
    </lineage>
</organism>
<keyword evidence="11" id="KW-0503">Monooxygenase</keyword>
<dbReference type="GO" id="GO:0016705">
    <property type="term" value="F:oxidoreductase activity, acting on paired donors, with incorporation or reduction of molecular oxygen"/>
    <property type="evidence" value="ECO:0007669"/>
    <property type="project" value="InterPro"/>
</dbReference>
<dbReference type="PANTHER" id="PTHR24305:SF166">
    <property type="entry name" value="CYTOCHROME P450 12A4, MITOCHONDRIAL-RELATED"/>
    <property type="match status" value="1"/>
</dbReference>
<sequence length="489" mass="54924">MHIFQKDPTVTRTWRNAFGATFQYKGLFNTRELYTADTVALEHIVKNNFIYQKRVVVMSSNNRLAGEGLLGVEGEAHKRQRRIMNPAFGTAQIRGLMEAFLEKSVELRDVWTQKIGDESKSTRIDVLDWLSKMTLDVIGQAGFDYQFDSLNPEGKPNEVHETFNKMFHAPNTASQSALRANLHSIPAPFRRLISIPARKTFDDARKKLFVLGNQMLVDGKAAINAAGGPKAVSGRRDLFSLILRANMSPEVPEDHRMSDNEVIGQIPTFFVAGHATTSSAISWALYELAINPLVQIKLREELFTLQSDTPTLEELNSLPYLDSFIRENLRVHAPVSHVTRIAVADDVIPLGTPCLDTHGQKLTSLLIKKGQMVRIPIVDVNTDRTLWGEDALKFKPERWEQLPKAVDAIPSVWGNMLTFLAGPHNCIGFRFSLAEQKALLFVLLRAFVFERAVADGEIRRTGNGLHSPFVYSEREKGSQMPLMVKAFQA</sequence>
<dbReference type="OrthoDB" id="1470350at2759"/>
<evidence type="ECO:0000256" key="3">
    <source>
        <dbReference type="ARBA" id="ARBA00004721"/>
    </source>
</evidence>
<dbReference type="InterPro" id="IPR001128">
    <property type="entry name" value="Cyt_P450"/>
</dbReference>
<evidence type="ECO:0000256" key="6">
    <source>
        <dbReference type="ARBA" id="ARBA00022692"/>
    </source>
</evidence>
<protein>
    <submittedName>
        <fullName evidence="14">Cytochrome P450</fullName>
    </submittedName>
</protein>
<evidence type="ECO:0000256" key="7">
    <source>
        <dbReference type="ARBA" id="ARBA00022723"/>
    </source>
</evidence>
<dbReference type="AlphaFoldDB" id="A0A8H7DFK0"/>
<evidence type="ECO:0000313" key="15">
    <source>
        <dbReference type="Proteomes" id="UP000620124"/>
    </source>
</evidence>
<dbReference type="PRINTS" id="PR00465">
    <property type="entry name" value="EP450IV"/>
</dbReference>
<dbReference type="PRINTS" id="PR00385">
    <property type="entry name" value="P450"/>
</dbReference>
<accession>A0A8H7DFK0</accession>
<dbReference type="InterPro" id="IPR050121">
    <property type="entry name" value="Cytochrome_P450_monoxygenase"/>
</dbReference>
<keyword evidence="7 13" id="KW-0479">Metal-binding</keyword>
<dbReference type="GO" id="GO:0005506">
    <property type="term" value="F:iron ion binding"/>
    <property type="evidence" value="ECO:0007669"/>
    <property type="project" value="InterPro"/>
</dbReference>
<evidence type="ECO:0000256" key="5">
    <source>
        <dbReference type="ARBA" id="ARBA00022617"/>
    </source>
</evidence>
<name>A0A8H7DFK0_9AGAR</name>
<comment type="subcellular location">
    <subcellularLocation>
        <location evidence="2">Membrane</location>
    </subcellularLocation>
</comment>
<dbReference type="SUPFAM" id="SSF48264">
    <property type="entry name" value="Cytochrome P450"/>
    <property type="match status" value="1"/>
</dbReference>
<evidence type="ECO:0000256" key="12">
    <source>
        <dbReference type="ARBA" id="ARBA00023136"/>
    </source>
</evidence>
<evidence type="ECO:0000256" key="11">
    <source>
        <dbReference type="ARBA" id="ARBA00023033"/>
    </source>
</evidence>
<comment type="similarity">
    <text evidence="4">Belongs to the cytochrome P450 family.</text>
</comment>